<name>A0A8J2Q4J8_9BILA</name>
<dbReference type="EMBL" id="CAKAEH010001398">
    <property type="protein sequence ID" value="CAG9535725.1"/>
    <property type="molecule type" value="Genomic_DNA"/>
</dbReference>
<organism evidence="1 2">
    <name type="scientific">Cercopithifilaria johnstoni</name>
    <dbReference type="NCBI Taxonomy" id="2874296"/>
    <lineage>
        <taxon>Eukaryota</taxon>
        <taxon>Metazoa</taxon>
        <taxon>Ecdysozoa</taxon>
        <taxon>Nematoda</taxon>
        <taxon>Chromadorea</taxon>
        <taxon>Rhabditida</taxon>
        <taxon>Spirurina</taxon>
        <taxon>Spiruromorpha</taxon>
        <taxon>Filarioidea</taxon>
        <taxon>Onchocercidae</taxon>
        <taxon>Cercopithifilaria</taxon>
    </lineage>
</organism>
<dbReference type="AlphaFoldDB" id="A0A8J2Q4J8"/>
<dbReference type="Proteomes" id="UP000746747">
    <property type="component" value="Unassembled WGS sequence"/>
</dbReference>
<evidence type="ECO:0000313" key="1">
    <source>
        <dbReference type="EMBL" id="CAG9535725.1"/>
    </source>
</evidence>
<sequence length="84" mass="10210">MIRYFIPRYKAKISLIPNPMVKCSVFHRIGQRRIAMKDQTQFWSLENVISQLEFWSSPEELEFWSPCSLIEHSFDYHRKMHCSE</sequence>
<reference evidence="1" key="1">
    <citation type="submission" date="2021-09" db="EMBL/GenBank/DDBJ databases">
        <authorList>
            <consortium name="Pathogen Informatics"/>
        </authorList>
    </citation>
    <scope>NUCLEOTIDE SEQUENCE</scope>
</reference>
<proteinExistence type="predicted"/>
<comment type="caution">
    <text evidence="1">The sequence shown here is derived from an EMBL/GenBank/DDBJ whole genome shotgun (WGS) entry which is preliminary data.</text>
</comment>
<protein>
    <submittedName>
        <fullName evidence="1">Uncharacterized protein</fullName>
    </submittedName>
</protein>
<gene>
    <name evidence="1" type="ORF">CJOHNSTONI_LOCUS5718</name>
</gene>
<keyword evidence="2" id="KW-1185">Reference proteome</keyword>
<accession>A0A8J2Q4J8</accession>
<evidence type="ECO:0000313" key="2">
    <source>
        <dbReference type="Proteomes" id="UP000746747"/>
    </source>
</evidence>